<dbReference type="Proteomes" id="UP000001660">
    <property type="component" value="Chromosome"/>
</dbReference>
<protein>
    <recommendedName>
        <fullName evidence="3">Lipoprotein</fullName>
    </recommendedName>
</protein>
<evidence type="ECO:0000313" key="2">
    <source>
        <dbReference type="Proteomes" id="UP000001660"/>
    </source>
</evidence>
<gene>
    <name evidence="1" type="ORF">NIDE1281</name>
</gene>
<name>D8PCS6_9BACT</name>
<accession>D8PCS6</accession>
<dbReference type="OrthoDB" id="9796504at2"/>
<proteinExistence type="predicted"/>
<evidence type="ECO:0000313" key="1">
    <source>
        <dbReference type="EMBL" id="CBK41035.1"/>
    </source>
</evidence>
<evidence type="ECO:0008006" key="3">
    <source>
        <dbReference type="Google" id="ProtNLM"/>
    </source>
</evidence>
<dbReference type="EMBL" id="FP929003">
    <property type="protein sequence ID" value="CBK41035.1"/>
    <property type="molecule type" value="Genomic_DNA"/>
</dbReference>
<dbReference type="HOGENOM" id="CLU_1259531_0_0_0"/>
<organism evidence="1 2">
    <name type="scientific">Nitrospira defluvii</name>
    <dbReference type="NCBI Taxonomy" id="330214"/>
    <lineage>
        <taxon>Bacteria</taxon>
        <taxon>Pseudomonadati</taxon>
        <taxon>Nitrospirota</taxon>
        <taxon>Nitrospiria</taxon>
        <taxon>Nitrospirales</taxon>
        <taxon>Nitrospiraceae</taxon>
        <taxon>Nitrospira</taxon>
    </lineage>
</organism>
<dbReference type="STRING" id="330214.NIDE1281"/>
<keyword evidence="2" id="KW-1185">Reference proteome</keyword>
<sequence length="219" mass="23769">MIRQHVVRGISAPVAVGLLLLLGCSGKGDIIPMNLTPKMQADATGAAQVVKPMAGPRVMVIPFEDGRADRTKVGSRSSMWGGETYFNVSSGSAGEETAQAFADYLKRKGWQAQYAKTAPVASEAGPDVVVSGKILELAVDARRGVFLTDIEARTKLVIQASNREDSSSLVRTDAHSGSHDNVLWFEPQDGESILSEVLEKNFERFVVSTKFEDRAIRFR</sequence>
<dbReference type="AlphaFoldDB" id="D8PCS6"/>
<dbReference type="PROSITE" id="PS51257">
    <property type="entry name" value="PROKAR_LIPOPROTEIN"/>
    <property type="match status" value="1"/>
</dbReference>
<dbReference type="KEGG" id="nde:NIDE1281"/>
<reference evidence="1 2" key="1">
    <citation type="journal article" date="2010" name="Proc. Natl. Acad. Sci. U.S.A.">
        <title>A Nitrospira metagenome illuminates the physiology and evolution of globally important nitrite-oxidizing bacteria.</title>
        <authorList>
            <person name="Lucker S."/>
            <person name="Wagner M."/>
            <person name="Maixner F."/>
            <person name="Pelletier E."/>
            <person name="Koch H."/>
            <person name="Vacherie B."/>
            <person name="Rattei T."/>
            <person name="Sinninghe Damste J."/>
            <person name="Spieck E."/>
            <person name="Le Paslier D."/>
            <person name="Daims H."/>
        </authorList>
    </citation>
    <scope>NUCLEOTIDE SEQUENCE [LARGE SCALE GENOMIC DNA]</scope>
</reference>